<sequence>MAQTNPLKTIVKEGCFALTGSDPFVLKAVMKYVKKQNAYFICEATVNQVNQFGGYTGMKPADYAQMIQQLAREVDFPLEKVIMSGDHLGPFIWQDLDAKTAMDYSRELVRQYVAAGFRKIHLDPTMPLANDDRAAFGNAVIAQRAAQLAIISEETYESTRNDTPWSYRPAYVIGSEVPVPGGTETEESAAVTRPADLAASIRCFQDAFTSAGLAHICDDIVAVVAQIGIEFSDESVHNYNREAARALSDELKKYPDIRFESHSSDYQPPECLYHMVSDGVGILKVGPETTFKLREGLFALSRVEDELAPGFGFEPSHFIDVLEQTMLAAKPNYWEKYYHGAPEQQRFKRKYSFSDRSRYYFTQPAVVKAKQKLIKNLQGVEIPLTILSQYLPKQYDKIRSGELSNDPIAILEDEVQAVAERYFSEMRRAQAERG</sequence>
<dbReference type="GeneID" id="72463291"/>
<dbReference type="Pfam" id="PF08013">
    <property type="entry name" value="GatZ_KbaZ-like"/>
    <property type="match status" value="1"/>
</dbReference>
<dbReference type="InterPro" id="IPR012062">
    <property type="entry name" value="GatZ/KbaZ-like"/>
</dbReference>
<dbReference type="AlphaFoldDB" id="A0A174LK46"/>
<dbReference type="EMBL" id="CZBE01000001">
    <property type="protein sequence ID" value="CUP23076.1"/>
    <property type="molecule type" value="Genomic_DNA"/>
</dbReference>
<dbReference type="GO" id="GO:0009401">
    <property type="term" value="P:phosphoenolpyruvate-dependent sugar phosphotransferase system"/>
    <property type="evidence" value="ECO:0007669"/>
    <property type="project" value="TreeGrafter"/>
</dbReference>
<name>A0A174LK46_9FIRM</name>
<proteinExistence type="predicted"/>
<organism evidence="2 3">
    <name type="scientific">Anaerotruncus colihominis</name>
    <dbReference type="NCBI Taxonomy" id="169435"/>
    <lineage>
        <taxon>Bacteria</taxon>
        <taxon>Bacillati</taxon>
        <taxon>Bacillota</taxon>
        <taxon>Clostridia</taxon>
        <taxon>Eubacteriales</taxon>
        <taxon>Oscillospiraceae</taxon>
        <taxon>Anaerotruncus</taxon>
    </lineage>
</organism>
<evidence type="ECO:0000313" key="2">
    <source>
        <dbReference type="EMBL" id="CUP23076.1"/>
    </source>
</evidence>
<dbReference type="RefSeq" id="WP_024731086.1">
    <property type="nucleotide sequence ID" value="NZ_CABIWA010000002.1"/>
</dbReference>
<accession>A0A174LK46</accession>
<dbReference type="InterPro" id="IPR013785">
    <property type="entry name" value="Aldolase_TIM"/>
</dbReference>
<dbReference type="PANTHER" id="PTHR32502">
    <property type="entry name" value="N-ACETYLGALACTOSAMINE PERMEASE II COMPONENT-RELATED"/>
    <property type="match status" value="1"/>
</dbReference>
<dbReference type="InterPro" id="IPR050303">
    <property type="entry name" value="GatZ_KbaZ_carbometab"/>
</dbReference>
<dbReference type="OrthoDB" id="1672942at2"/>
<dbReference type="Proteomes" id="UP000095765">
    <property type="component" value="Unassembled WGS sequence"/>
</dbReference>
<dbReference type="GO" id="GO:0005886">
    <property type="term" value="C:plasma membrane"/>
    <property type="evidence" value="ECO:0007669"/>
    <property type="project" value="TreeGrafter"/>
</dbReference>
<evidence type="ECO:0000256" key="1">
    <source>
        <dbReference type="ARBA" id="ARBA00005007"/>
    </source>
</evidence>
<gene>
    <name evidence="2" type="primary">kbaZ</name>
    <name evidence="2" type="ORF">ERS852551_00168</name>
</gene>
<dbReference type="Gene3D" id="3.20.20.70">
    <property type="entry name" value="Aldolase class I"/>
    <property type="match status" value="1"/>
</dbReference>
<comment type="pathway">
    <text evidence="1">Carbohydrate metabolism.</text>
</comment>
<evidence type="ECO:0000313" key="3">
    <source>
        <dbReference type="Proteomes" id="UP000095765"/>
    </source>
</evidence>
<dbReference type="SUPFAM" id="SSF51569">
    <property type="entry name" value="Aldolase"/>
    <property type="match status" value="1"/>
</dbReference>
<protein>
    <submittedName>
        <fullName evidence="2">D-tagatose-1,6-bisphosphate aldolase subunit kbaZ</fullName>
    </submittedName>
</protein>
<reference evidence="2 3" key="1">
    <citation type="submission" date="2015-09" db="EMBL/GenBank/DDBJ databases">
        <authorList>
            <consortium name="Pathogen Informatics"/>
        </authorList>
    </citation>
    <scope>NUCLEOTIDE SEQUENCE [LARGE SCALE GENOMIC DNA]</scope>
    <source>
        <strain evidence="2 3">2789STDY5834939</strain>
    </source>
</reference>
<dbReference type="PIRSF" id="PIRSF009264">
    <property type="entry name" value="TagBP_ald_AgaZ"/>
    <property type="match status" value="1"/>
</dbReference>
<dbReference type="GO" id="GO:0005975">
    <property type="term" value="P:carbohydrate metabolic process"/>
    <property type="evidence" value="ECO:0007669"/>
    <property type="project" value="InterPro"/>
</dbReference>
<dbReference type="Gene3D" id="1.10.400.20">
    <property type="entry name" value="putative tagatose 6-phosphate kinase domain like"/>
    <property type="match status" value="1"/>
</dbReference>
<dbReference type="PANTHER" id="PTHR32502:SF2">
    <property type="entry name" value="D-TAGATOSE-1,6-BISPHOSPHATE ALDOLASE SUBUNIT KBAZ"/>
    <property type="match status" value="1"/>
</dbReference>